<dbReference type="GO" id="GO:0016020">
    <property type="term" value="C:membrane"/>
    <property type="evidence" value="ECO:0007669"/>
    <property type="project" value="InterPro"/>
</dbReference>
<proteinExistence type="predicted"/>
<evidence type="ECO:0000313" key="2">
    <source>
        <dbReference type="Proteomes" id="UP000606274"/>
    </source>
</evidence>
<dbReference type="EMBL" id="JABFDY010000028">
    <property type="protein sequence ID" value="KAF7686675.1"/>
    <property type="molecule type" value="Genomic_DNA"/>
</dbReference>
<name>A0A8T0A543_SILME</name>
<protein>
    <submittedName>
        <fullName evidence="1">Uncharacterized protein</fullName>
    </submittedName>
</protein>
<dbReference type="SUPFAM" id="SSF90112">
    <property type="entry name" value="Neurotransmitter-gated ion-channel transmembrane pore"/>
    <property type="match status" value="1"/>
</dbReference>
<keyword evidence="2" id="KW-1185">Reference proteome</keyword>
<dbReference type="InterPro" id="IPR038050">
    <property type="entry name" value="Neuro_actylchol_rec"/>
</dbReference>
<comment type="caution">
    <text evidence="1">The sequence shown here is derived from an EMBL/GenBank/DDBJ whole genome shotgun (WGS) entry which is preliminary data.</text>
</comment>
<dbReference type="Gene3D" id="1.20.58.390">
    <property type="entry name" value="Neurotransmitter-gated ion-channel transmembrane domain"/>
    <property type="match status" value="1"/>
</dbReference>
<organism evidence="1 2">
    <name type="scientific">Silurus meridionalis</name>
    <name type="common">Southern catfish</name>
    <name type="synonym">Silurus soldatovi meridionalis</name>
    <dbReference type="NCBI Taxonomy" id="175797"/>
    <lineage>
        <taxon>Eukaryota</taxon>
        <taxon>Metazoa</taxon>
        <taxon>Chordata</taxon>
        <taxon>Craniata</taxon>
        <taxon>Vertebrata</taxon>
        <taxon>Euteleostomi</taxon>
        <taxon>Actinopterygii</taxon>
        <taxon>Neopterygii</taxon>
        <taxon>Teleostei</taxon>
        <taxon>Ostariophysi</taxon>
        <taxon>Siluriformes</taxon>
        <taxon>Siluridae</taxon>
        <taxon>Silurus</taxon>
    </lineage>
</organism>
<dbReference type="AlphaFoldDB" id="A0A8T0A543"/>
<evidence type="ECO:0000313" key="1">
    <source>
        <dbReference type="EMBL" id="KAF7686675.1"/>
    </source>
</evidence>
<dbReference type="InterPro" id="IPR036719">
    <property type="entry name" value="Neuro-gated_channel_TM_sf"/>
</dbReference>
<sequence length="121" mass="13757">MLFLIALCLGLVLLTILMFYLLSDEGMKLSVSTSVLVSLLVIQEIILSLSQVILIGEHLLITTFFIVVINLHHTAPCLYADMKPQWRLTCRRKGGRVLGRHVGQSQQLIGLHIRKERFIIY</sequence>
<gene>
    <name evidence="1" type="ORF">HF521_015068</name>
</gene>
<reference evidence="1" key="1">
    <citation type="submission" date="2020-08" db="EMBL/GenBank/DDBJ databases">
        <title>Chromosome-level assembly of Southern catfish (Silurus meridionalis) provides insights into visual adaptation to the nocturnal and benthic lifestyles.</title>
        <authorList>
            <person name="Zhang Y."/>
            <person name="Wang D."/>
            <person name="Peng Z."/>
        </authorList>
    </citation>
    <scope>NUCLEOTIDE SEQUENCE</scope>
    <source>
        <strain evidence="1">SWU-2019-XX</strain>
        <tissue evidence="1">Muscle</tissue>
    </source>
</reference>
<dbReference type="Proteomes" id="UP000606274">
    <property type="component" value="Unassembled WGS sequence"/>
</dbReference>
<dbReference type="GO" id="GO:0006811">
    <property type="term" value="P:monoatomic ion transport"/>
    <property type="evidence" value="ECO:0007669"/>
    <property type="project" value="InterPro"/>
</dbReference>
<accession>A0A8T0A543</accession>